<dbReference type="Pfam" id="PF02771">
    <property type="entry name" value="Acyl-CoA_dh_N"/>
    <property type="match status" value="1"/>
</dbReference>
<evidence type="ECO:0000256" key="10">
    <source>
        <dbReference type="ARBA" id="ARBA00047882"/>
    </source>
</evidence>
<keyword evidence="17" id="KW-1185">Reference proteome</keyword>
<keyword evidence="12" id="KW-1133">Transmembrane helix</keyword>
<dbReference type="UniPathway" id="UPA00659"/>
<comment type="catalytic activity">
    <reaction evidence="11">
        <text>a long-chain 2,3-saturated fatty acyl-CoA + oxidized [electron-transfer flavoprotein] + H(+) = a long-chain (2E)-enoyl-CoA + reduced [electron-transfer flavoprotein]</text>
        <dbReference type="Rhea" id="RHEA:17721"/>
        <dbReference type="Rhea" id="RHEA-COMP:10685"/>
        <dbReference type="Rhea" id="RHEA-COMP:10686"/>
        <dbReference type="ChEBI" id="CHEBI:15378"/>
        <dbReference type="ChEBI" id="CHEBI:57692"/>
        <dbReference type="ChEBI" id="CHEBI:58307"/>
        <dbReference type="ChEBI" id="CHEBI:83721"/>
        <dbReference type="ChEBI" id="CHEBI:83727"/>
        <dbReference type="EC" id="1.3.8.8"/>
    </reaction>
</comment>
<evidence type="ECO:0000259" key="13">
    <source>
        <dbReference type="Pfam" id="PF00441"/>
    </source>
</evidence>
<evidence type="ECO:0000313" key="17">
    <source>
        <dbReference type="Proteomes" id="UP000244248"/>
    </source>
</evidence>
<dbReference type="InterPro" id="IPR009075">
    <property type="entry name" value="AcylCo_DH/oxidase_C"/>
</dbReference>
<dbReference type="PANTHER" id="PTHR48083">
    <property type="entry name" value="MEDIUM-CHAIN SPECIFIC ACYL-COA DEHYDROGENASE, MITOCHONDRIAL-RELATED"/>
    <property type="match status" value="1"/>
</dbReference>
<protein>
    <recommendedName>
        <fullName evidence="6">Acyl-coenzyme A dehydrogenase</fullName>
        <ecNumber evidence="4">1.3.8.7</ecNumber>
        <ecNumber evidence="5">1.3.8.8</ecNumber>
    </recommendedName>
</protein>
<dbReference type="GO" id="GO:0070991">
    <property type="term" value="F:medium-chain fatty acyl-CoA dehydrogenase activity"/>
    <property type="evidence" value="ECO:0007669"/>
    <property type="project" value="UniProtKB-EC"/>
</dbReference>
<dbReference type="EC" id="1.3.8.8" evidence="5"/>
<dbReference type="GO" id="GO:0050660">
    <property type="term" value="F:flavin adenine dinucleotide binding"/>
    <property type="evidence" value="ECO:0007669"/>
    <property type="project" value="InterPro"/>
</dbReference>
<evidence type="ECO:0000256" key="5">
    <source>
        <dbReference type="ARBA" id="ARBA00012040"/>
    </source>
</evidence>
<feature type="domain" description="Acyl-CoA dehydrogenase/oxidase N-terminal" evidence="14">
    <location>
        <begin position="127"/>
        <end position="237"/>
    </location>
</feature>
<evidence type="ECO:0000256" key="1">
    <source>
        <dbReference type="ARBA" id="ARBA00001974"/>
    </source>
</evidence>
<dbReference type="GO" id="GO:0033539">
    <property type="term" value="P:fatty acid beta-oxidation using acyl-CoA dehydrogenase"/>
    <property type="evidence" value="ECO:0007669"/>
    <property type="project" value="InterPro"/>
</dbReference>
<keyword evidence="8" id="KW-0274">FAD</keyword>
<comment type="cofactor">
    <cofactor evidence="1">
        <name>FAD</name>
        <dbReference type="ChEBI" id="CHEBI:57692"/>
    </cofactor>
</comment>
<evidence type="ECO:0000256" key="11">
    <source>
        <dbReference type="ARBA" id="ARBA00049247"/>
    </source>
</evidence>
<dbReference type="InterPro" id="IPR015396">
    <property type="entry name" value="FadE_C"/>
</dbReference>
<evidence type="ECO:0000313" key="16">
    <source>
        <dbReference type="EMBL" id="PTU30375.1"/>
    </source>
</evidence>
<feature type="domain" description="Acyl-CoA dehydrogenase C-terminal bacterial-type" evidence="15">
    <location>
        <begin position="519"/>
        <end position="798"/>
    </location>
</feature>
<dbReference type="SUPFAM" id="SSF56645">
    <property type="entry name" value="Acyl-CoA dehydrogenase NM domain-like"/>
    <property type="match status" value="1"/>
</dbReference>
<dbReference type="EC" id="1.3.8.7" evidence="4"/>
<dbReference type="InterPro" id="IPR009100">
    <property type="entry name" value="AcylCoA_DH/oxidase_NM_dom_sf"/>
</dbReference>
<dbReference type="EMBL" id="QANS01000006">
    <property type="protein sequence ID" value="PTU30375.1"/>
    <property type="molecule type" value="Genomic_DNA"/>
</dbReference>
<dbReference type="FunFam" id="1.20.140.10:FF:000009">
    <property type="entry name" value="Acyl-CoA dehydrogenase"/>
    <property type="match status" value="1"/>
</dbReference>
<dbReference type="CDD" id="cd00567">
    <property type="entry name" value="ACAD"/>
    <property type="match status" value="1"/>
</dbReference>
<evidence type="ECO:0000256" key="12">
    <source>
        <dbReference type="SAM" id="Phobius"/>
    </source>
</evidence>
<dbReference type="FunFam" id="1.10.540.10:FF:000004">
    <property type="entry name" value="Acyl-CoA dehydrogenase"/>
    <property type="match status" value="1"/>
</dbReference>
<proteinExistence type="inferred from homology"/>
<comment type="pathway">
    <text evidence="2">Lipid metabolism; fatty acid beta-oxidation.</text>
</comment>
<comment type="caution">
    <text evidence="16">The sequence shown here is derived from an EMBL/GenBank/DDBJ whole genome shotgun (WGS) entry which is preliminary data.</text>
</comment>
<gene>
    <name evidence="16" type="ORF">CJD38_15655</name>
</gene>
<dbReference type="AlphaFoldDB" id="A0A2T5MCS9"/>
<dbReference type="GO" id="GO:0005737">
    <property type="term" value="C:cytoplasm"/>
    <property type="evidence" value="ECO:0007669"/>
    <property type="project" value="TreeGrafter"/>
</dbReference>
<dbReference type="Gene3D" id="1.10.540.10">
    <property type="entry name" value="Acyl-CoA dehydrogenase/oxidase, N-terminal domain"/>
    <property type="match status" value="1"/>
</dbReference>
<feature type="transmembrane region" description="Helical" evidence="12">
    <location>
        <begin position="44"/>
        <end position="63"/>
    </location>
</feature>
<dbReference type="SUPFAM" id="SSF47203">
    <property type="entry name" value="Acyl-CoA dehydrogenase C-terminal domain-like"/>
    <property type="match status" value="1"/>
</dbReference>
<keyword evidence="12" id="KW-0472">Membrane</keyword>
<evidence type="ECO:0000256" key="4">
    <source>
        <dbReference type="ARBA" id="ARBA00012033"/>
    </source>
</evidence>
<evidence type="ECO:0000259" key="14">
    <source>
        <dbReference type="Pfam" id="PF02771"/>
    </source>
</evidence>
<keyword evidence="7" id="KW-0285">Flavoprotein</keyword>
<dbReference type="InterPro" id="IPR050741">
    <property type="entry name" value="Acyl-CoA_dehydrogenase"/>
</dbReference>
<evidence type="ECO:0000256" key="3">
    <source>
        <dbReference type="ARBA" id="ARBA00009347"/>
    </source>
</evidence>
<organism evidence="16 17">
    <name type="scientific">Stenotrophobium rhamnosiphilum</name>
    <dbReference type="NCBI Taxonomy" id="2029166"/>
    <lineage>
        <taxon>Bacteria</taxon>
        <taxon>Pseudomonadati</taxon>
        <taxon>Pseudomonadota</taxon>
        <taxon>Gammaproteobacteria</taxon>
        <taxon>Nevskiales</taxon>
        <taxon>Nevskiaceae</taxon>
        <taxon>Stenotrophobium</taxon>
    </lineage>
</organism>
<keyword evidence="9" id="KW-0560">Oxidoreductase</keyword>
<evidence type="ECO:0000256" key="6">
    <source>
        <dbReference type="ARBA" id="ARBA00020144"/>
    </source>
</evidence>
<feature type="domain" description="Acyl-CoA dehydrogenase/oxidase C-terminal" evidence="13">
    <location>
        <begin position="366"/>
        <end position="511"/>
    </location>
</feature>
<reference evidence="16 17" key="1">
    <citation type="submission" date="2018-04" db="EMBL/GenBank/DDBJ databases">
        <title>Novel species isolated from glacier.</title>
        <authorList>
            <person name="Liu Q."/>
            <person name="Xin Y.-H."/>
        </authorList>
    </citation>
    <scope>NUCLEOTIDE SEQUENCE [LARGE SCALE GENOMIC DNA]</scope>
    <source>
        <strain evidence="16 17">GT1R17</strain>
    </source>
</reference>
<feature type="transmembrane region" description="Helical" evidence="12">
    <location>
        <begin position="6"/>
        <end position="37"/>
    </location>
</feature>
<evidence type="ECO:0000256" key="9">
    <source>
        <dbReference type="ARBA" id="ARBA00023002"/>
    </source>
</evidence>
<dbReference type="Pfam" id="PF09317">
    <property type="entry name" value="ACDH_C"/>
    <property type="match status" value="1"/>
</dbReference>
<name>A0A2T5MCS9_9GAMM</name>
<dbReference type="NCBIfam" id="NF007000">
    <property type="entry name" value="PRK09463.1"/>
    <property type="match status" value="1"/>
</dbReference>
<dbReference type="Gene3D" id="2.40.110.10">
    <property type="entry name" value="Butyryl-CoA Dehydrogenase, subunit A, domain 2"/>
    <property type="match status" value="1"/>
</dbReference>
<dbReference type="InterPro" id="IPR037069">
    <property type="entry name" value="AcylCoA_DH/ox_N_sf"/>
</dbReference>
<accession>A0A2T5MCS9</accession>
<sequence>MSTVTVVAIAVVAFWLMAFIGTPLIIWTAAFGALLIALQLTGSIGATAFAVSGAIYVVIAAILNIKPLRRAVLTGPIFGVFKKVLPEMSDTEREALEAGDVWWEAEMFRGRPNWSKLLDFKYTALTKEEQSFLDNECEELCKMCDDWKIEFEHKDLPPEVWTYIRKKKFLSMLIKKEYGGLGFSANAQSAVVTKLATKSITMAVTVMVPNSLGPGELLMHYGTDAQKKKWLPGLVDGSEIPCFGLTGPEVGSDATAMPDSGVVCMGEHEGKQVLGLKLTFSKRYITLAPIATVVGLAFKLTDPDGLLGDKEKSDYGITCALVPAKHKGMEIGRRHYPGAAFMNGTIQGRDIFIPVDWIIGGPEMAGKGWRMLVECLSAGRGISLPALATAAGQTAYRMTGVYARMRRQFKVSIGKFEGVQEATGRIAGYAYTLEAMRILTASAVDHCAPSVVTAIAKYHMTELMRKVVNDGMDVMAGRGIQQGPRNFMATAYRTTPVAITVEGANILTRNLMIFGQGAIRCHEYVFPEMEAARKDDLVAFDKLLFGHLGFSINRAVRALTLGLTGARIARSPVSGKMSPYFRDLERMSAALAFVADLTMGVLGGKLKFKERLSARLGDVLSQLYIASAVLKFYEEGNKSEAELAHATWALDTALFEAGKAFEEFIENFPVAWARVVMRAVVFPIGNHFRPVSDELSAKIADLLLEQTDVRDRVSWLVFKNGGKEDAIGRMEHAWDVAQVTEPAYLKFYKLANHGEINGEHIADKLADAVKKKLMTAEEAKQAATYDEVRFDVIMTDDFTKEYLAGNYADQGEADRPEMEDRRARVA</sequence>
<comment type="catalytic activity">
    <reaction evidence="10">
        <text>a medium-chain 2,3-saturated fatty acyl-CoA + oxidized [electron-transfer flavoprotein] + H(+) = a medium-chain (2E)-enoyl-CoA + reduced [electron-transfer flavoprotein]</text>
        <dbReference type="Rhea" id="RHEA:14477"/>
        <dbReference type="Rhea" id="RHEA-COMP:10685"/>
        <dbReference type="Rhea" id="RHEA-COMP:10686"/>
        <dbReference type="ChEBI" id="CHEBI:15378"/>
        <dbReference type="ChEBI" id="CHEBI:57692"/>
        <dbReference type="ChEBI" id="CHEBI:58307"/>
        <dbReference type="ChEBI" id="CHEBI:83723"/>
        <dbReference type="ChEBI" id="CHEBI:83726"/>
        <dbReference type="EC" id="1.3.8.7"/>
    </reaction>
</comment>
<keyword evidence="12" id="KW-0812">Transmembrane</keyword>
<dbReference type="InterPro" id="IPR046373">
    <property type="entry name" value="Acyl-CoA_Oxase/DH_mid-dom_sf"/>
</dbReference>
<dbReference type="Proteomes" id="UP000244248">
    <property type="component" value="Unassembled WGS sequence"/>
</dbReference>
<comment type="similarity">
    <text evidence="3">Belongs to the acyl-CoA dehydrogenase family.</text>
</comment>
<dbReference type="InterPro" id="IPR013786">
    <property type="entry name" value="AcylCoA_DH/ox_N"/>
</dbReference>
<dbReference type="RefSeq" id="WP_107941320.1">
    <property type="nucleotide sequence ID" value="NZ_QANS01000006.1"/>
</dbReference>
<dbReference type="GO" id="GO:0004466">
    <property type="term" value="F:long-chain fatty acyl-CoA dehydrogenase activity"/>
    <property type="evidence" value="ECO:0007669"/>
    <property type="project" value="UniProtKB-EC"/>
</dbReference>
<dbReference type="OrthoDB" id="9802447at2"/>
<dbReference type="NCBIfam" id="NF009586">
    <property type="entry name" value="PRK13026.1"/>
    <property type="match status" value="1"/>
</dbReference>
<dbReference type="Pfam" id="PF00441">
    <property type="entry name" value="Acyl-CoA_dh_1"/>
    <property type="match status" value="1"/>
</dbReference>
<evidence type="ECO:0000256" key="7">
    <source>
        <dbReference type="ARBA" id="ARBA00022630"/>
    </source>
</evidence>
<dbReference type="PANTHER" id="PTHR48083:SF33">
    <property type="entry name" value="ACYL-COENZYME A DEHYDROGENASE"/>
    <property type="match status" value="1"/>
</dbReference>
<dbReference type="InterPro" id="IPR036250">
    <property type="entry name" value="AcylCo_DH-like_C"/>
</dbReference>
<evidence type="ECO:0000256" key="8">
    <source>
        <dbReference type="ARBA" id="ARBA00022827"/>
    </source>
</evidence>
<dbReference type="Gene3D" id="1.20.140.10">
    <property type="entry name" value="Butyryl-CoA Dehydrogenase, subunit A, domain 3"/>
    <property type="match status" value="1"/>
</dbReference>
<evidence type="ECO:0000259" key="15">
    <source>
        <dbReference type="Pfam" id="PF09317"/>
    </source>
</evidence>
<evidence type="ECO:0000256" key="2">
    <source>
        <dbReference type="ARBA" id="ARBA00005005"/>
    </source>
</evidence>